<gene>
    <name evidence="1" type="ORF">F3Y22_tig00000477pilonHSYRG00441</name>
</gene>
<name>A0A6A3D363_HIBSY</name>
<evidence type="ECO:0000313" key="2">
    <source>
        <dbReference type="Proteomes" id="UP000436088"/>
    </source>
</evidence>
<accession>A0A6A3D363</accession>
<dbReference type="Gene3D" id="3.20.20.60">
    <property type="entry name" value="Phosphoenolpyruvate-binding domains"/>
    <property type="match status" value="1"/>
</dbReference>
<dbReference type="PROSITE" id="PS51354">
    <property type="entry name" value="GLUTAREDOXIN_2"/>
    <property type="match status" value="1"/>
</dbReference>
<organism evidence="1 2">
    <name type="scientific">Hibiscus syriacus</name>
    <name type="common">Rose of Sharon</name>
    <dbReference type="NCBI Taxonomy" id="106335"/>
    <lineage>
        <taxon>Eukaryota</taxon>
        <taxon>Viridiplantae</taxon>
        <taxon>Streptophyta</taxon>
        <taxon>Embryophyta</taxon>
        <taxon>Tracheophyta</taxon>
        <taxon>Spermatophyta</taxon>
        <taxon>Magnoliopsida</taxon>
        <taxon>eudicotyledons</taxon>
        <taxon>Gunneridae</taxon>
        <taxon>Pentapetalae</taxon>
        <taxon>rosids</taxon>
        <taxon>malvids</taxon>
        <taxon>Malvales</taxon>
        <taxon>Malvaceae</taxon>
        <taxon>Malvoideae</taxon>
        <taxon>Hibiscus</taxon>
    </lineage>
</organism>
<dbReference type="SUPFAM" id="SSF52833">
    <property type="entry name" value="Thioredoxin-like"/>
    <property type="match status" value="1"/>
</dbReference>
<dbReference type="Proteomes" id="UP000436088">
    <property type="component" value="Unassembled WGS sequence"/>
</dbReference>
<dbReference type="InterPro" id="IPR039556">
    <property type="entry name" value="ICL/PEPM"/>
</dbReference>
<dbReference type="PANTHER" id="PTHR42905">
    <property type="entry name" value="PHOSPHOENOLPYRUVATE CARBOXYLASE"/>
    <property type="match status" value="1"/>
</dbReference>
<dbReference type="EMBL" id="VEPZ02000039">
    <property type="protein sequence ID" value="KAE8735087.1"/>
    <property type="molecule type" value="Genomic_DNA"/>
</dbReference>
<dbReference type="GO" id="GO:0016833">
    <property type="term" value="F:oxo-acid-lyase activity"/>
    <property type="evidence" value="ECO:0007669"/>
    <property type="project" value="UniProtKB-ARBA"/>
</dbReference>
<dbReference type="Pfam" id="PF13714">
    <property type="entry name" value="PEP_mutase"/>
    <property type="match status" value="1"/>
</dbReference>
<sequence>MHASSKADSNHPKVHLFIKNQHSIDRLRFSNFTIQWIPKFHDSMAYKKELQNILKVKNATLPQVFIERKCIGGVNVIKSMFEMGELAKILDIFPGENLGLLAMLVEMLGSCPGNCCGIRKLFAADDERLVLRNQRFHVIEVTEVGEFINENDYVKEINSPTKAQGNLPTSSFENVDDDDDNGGQSYFASTLHFKPSTIRSRSTSILSPKPTVRMQTRIHRLIEDQGIVLMPGCYDALSAAIVQQSGFSVGFISGYALSASLLGKPDIGLLKPPEMAATARTVCAAAPMIPIIADADTGGGNALNVQRTVKDLIAAGAAGCFLEVIPAEEHAAKIASAREAVGDSDFFLVARTESRATSAKTGLSDAISRANLYMEAGADACFVEAPRNDDELKEIGRHSKGFRVCNMIEGGVTPLHTPEELKEMGFHLIVHPLTALYASARALVDVLRIVEAVFF</sequence>
<dbReference type="PANTHER" id="PTHR42905:SF5">
    <property type="entry name" value="CARBOXYVINYL-CARBOXYPHOSPHONATE PHOSPHORYLMUTASE, CHLOROPLASTIC"/>
    <property type="match status" value="1"/>
</dbReference>
<dbReference type="SUPFAM" id="SSF51621">
    <property type="entry name" value="Phosphoenolpyruvate/pyruvate domain"/>
    <property type="match status" value="1"/>
</dbReference>
<comment type="caution">
    <text evidence="1">The sequence shown here is derived from an EMBL/GenBank/DDBJ whole genome shotgun (WGS) entry which is preliminary data.</text>
</comment>
<dbReference type="InterPro" id="IPR015813">
    <property type="entry name" value="Pyrv/PenolPyrv_kinase-like_dom"/>
</dbReference>
<dbReference type="CDD" id="cd00377">
    <property type="entry name" value="ICL_PEPM"/>
    <property type="match status" value="1"/>
</dbReference>
<dbReference type="Gene3D" id="3.40.30.10">
    <property type="entry name" value="Glutaredoxin"/>
    <property type="match status" value="1"/>
</dbReference>
<proteinExistence type="predicted"/>
<dbReference type="InterPro" id="IPR040442">
    <property type="entry name" value="Pyrv_kinase-like_dom_sf"/>
</dbReference>
<dbReference type="InterPro" id="IPR036249">
    <property type="entry name" value="Thioredoxin-like_sf"/>
</dbReference>
<dbReference type="AlphaFoldDB" id="A0A6A3D363"/>
<evidence type="ECO:0000313" key="1">
    <source>
        <dbReference type="EMBL" id="KAE8735087.1"/>
    </source>
</evidence>
<keyword evidence="2" id="KW-1185">Reference proteome</keyword>
<protein>
    <submittedName>
        <fullName evidence="1">Carboxyvinyl-carboxyphosphonate phosphorylmutase</fullName>
    </submittedName>
</protein>
<reference evidence="1" key="1">
    <citation type="submission" date="2019-09" db="EMBL/GenBank/DDBJ databases">
        <title>Draft genome information of white flower Hibiscus syriacus.</title>
        <authorList>
            <person name="Kim Y.-M."/>
        </authorList>
    </citation>
    <scope>NUCLEOTIDE SEQUENCE [LARGE SCALE GENOMIC DNA]</scope>
    <source>
        <strain evidence="1">YM2019G1</strain>
    </source>
</reference>